<dbReference type="GO" id="GO:0004852">
    <property type="term" value="F:uroporphyrinogen-III synthase activity"/>
    <property type="evidence" value="ECO:0007669"/>
    <property type="project" value="InterPro"/>
</dbReference>
<accession>A0A382RHF2</accession>
<proteinExistence type="predicted"/>
<evidence type="ECO:0000313" key="2">
    <source>
        <dbReference type="EMBL" id="SVC97113.1"/>
    </source>
</evidence>
<dbReference type="Gene3D" id="3.40.50.10090">
    <property type="match status" value="1"/>
</dbReference>
<organism evidence="2">
    <name type="scientific">marine metagenome</name>
    <dbReference type="NCBI Taxonomy" id="408172"/>
    <lineage>
        <taxon>unclassified sequences</taxon>
        <taxon>metagenomes</taxon>
        <taxon>ecological metagenomes</taxon>
    </lineage>
</organism>
<feature type="non-terminal residue" evidence="2">
    <location>
        <position position="39"/>
    </location>
</feature>
<reference evidence="2" key="1">
    <citation type="submission" date="2018-05" db="EMBL/GenBank/DDBJ databases">
        <authorList>
            <person name="Lanie J.A."/>
            <person name="Ng W.-L."/>
            <person name="Kazmierczak K.M."/>
            <person name="Andrzejewski T.M."/>
            <person name="Davidsen T.M."/>
            <person name="Wayne K.J."/>
            <person name="Tettelin H."/>
            <person name="Glass J.I."/>
            <person name="Rusch D."/>
            <person name="Podicherti R."/>
            <person name="Tsui H.-C.T."/>
            <person name="Winkler M.E."/>
        </authorList>
    </citation>
    <scope>NUCLEOTIDE SEQUENCE</scope>
</reference>
<dbReference type="GO" id="GO:0033014">
    <property type="term" value="P:tetrapyrrole biosynthetic process"/>
    <property type="evidence" value="ECO:0007669"/>
    <property type="project" value="InterPro"/>
</dbReference>
<dbReference type="EMBL" id="UINC01121740">
    <property type="protein sequence ID" value="SVC97113.1"/>
    <property type="molecule type" value="Genomic_DNA"/>
</dbReference>
<gene>
    <name evidence="2" type="ORF">METZ01_LOCUS349967</name>
</gene>
<dbReference type="SUPFAM" id="SSF69618">
    <property type="entry name" value="HemD-like"/>
    <property type="match status" value="1"/>
</dbReference>
<feature type="domain" description="Tetrapyrrole biosynthesis uroporphyrinogen III synthase" evidence="1">
    <location>
        <begin position="2"/>
        <end position="39"/>
    </location>
</feature>
<dbReference type="AlphaFoldDB" id="A0A382RHF2"/>
<evidence type="ECO:0000259" key="1">
    <source>
        <dbReference type="Pfam" id="PF02602"/>
    </source>
</evidence>
<dbReference type="Pfam" id="PF02602">
    <property type="entry name" value="HEM4"/>
    <property type="match status" value="1"/>
</dbReference>
<dbReference type="InterPro" id="IPR036108">
    <property type="entry name" value="4pyrrol_syn_uPrphyn_synt_sf"/>
</dbReference>
<name>A0A382RHF2_9ZZZZ</name>
<dbReference type="InterPro" id="IPR003754">
    <property type="entry name" value="4pyrrol_synth_uPrphyn_synth"/>
</dbReference>
<sequence>MGAKTIEVPTIEFAPPTNRTALDDACNTANTFDWIVFTS</sequence>
<protein>
    <recommendedName>
        <fullName evidence="1">Tetrapyrrole biosynthesis uroporphyrinogen III synthase domain-containing protein</fullName>
    </recommendedName>
</protein>